<dbReference type="AlphaFoldDB" id="A0A382B670"/>
<feature type="non-terminal residue" evidence="1">
    <location>
        <position position="140"/>
    </location>
</feature>
<dbReference type="PANTHER" id="PTHR12993:SF11">
    <property type="entry name" value="N-ACETYLGLUCOSAMINYL-PHOSPHATIDYLINOSITOL DE-N-ACETYLASE"/>
    <property type="match status" value="1"/>
</dbReference>
<proteinExistence type="predicted"/>
<dbReference type="EMBL" id="UINC01028382">
    <property type="protein sequence ID" value="SVB09265.1"/>
    <property type="molecule type" value="Genomic_DNA"/>
</dbReference>
<reference evidence="1" key="1">
    <citation type="submission" date="2018-05" db="EMBL/GenBank/DDBJ databases">
        <authorList>
            <person name="Lanie J.A."/>
            <person name="Ng W.-L."/>
            <person name="Kazmierczak K.M."/>
            <person name="Andrzejewski T.M."/>
            <person name="Davidsen T.M."/>
            <person name="Wayne K.J."/>
            <person name="Tettelin H."/>
            <person name="Glass J.I."/>
            <person name="Rusch D."/>
            <person name="Podicherti R."/>
            <person name="Tsui H.-C.T."/>
            <person name="Winkler M.E."/>
        </authorList>
    </citation>
    <scope>NUCLEOTIDE SEQUENCE</scope>
</reference>
<dbReference type="Gene3D" id="3.40.50.10320">
    <property type="entry name" value="LmbE-like"/>
    <property type="match status" value="1"/>
</dbReference>
<evidence type="ECO:0000313" key="1">
    <source>
        <dbReference type="EMBL" id="SVB09265.1"/>
    </source>
</evidence>
<evidence type="ECO:0008006" key="2">
    <source>
        <dbReference type="Google" id="ProtNLM"/>
    </source>
</evidence>
<dbReference type="GO" id="GO:0016811">
    <property type="term" value="F:hydrolase activity, acting on carbon-nitrogen (but not peptide) bonds, in linear amides"/>
    <property type="evidence" value="ECO:0007669"/>
    <property type="project" value="TreeGrafter"/>
</dbReference>
<organism evidence="1">
    <name type="scientific">marine metagenome</name>
    <dbReference type="NCBI Taxonomy" id="408172"/>
    <lineage>
        <taxon>unclassified sequences</taxon>
        <taxon>metagenomes</taxon>
        <taxon>ecological metagenomes</taxon>
    </lineage>
</organism>
<dbReference type="SUPFAM" id="SSF102588">
    <property type="entry name" value="LmbE-like"/>
    <property type="match status" value="1"/>
</dbReference>
<dbReference type="PANTHER" id="PTHR12993">
    <property type="entry name" value="N-ACETYLGLUCOSAMINYL-PHOSPHATIDYLINOSITOL DE-N-ACETYLASE-RELATED"/>
    <property type="match status" value="1"/>
</dbReference>
<name>A0A382B670_9ZZZZ</name>
<protein>
    <recommendedName>
        <fullName evidence="2">GlcNAc-PI de-N-acetylase</fullName>
    </recommendedName>
</protein>
<sequence>MTSNQKSVVLVIAPHPDDETLGCGGALLRHLDEGDDVYWLIVTSAREEDGWAPTYVAEKNRQIDLVNKHYGFLEKYQLGFPAAGLDAVPIRLIVEAIEKVINSIHPTTLYVPSRCDAHTDHQVVFSATAASAKWFRAKSI</sequence>
<dbReference type="InterPro" id="IPR003737">
    <property type="entry name" value="GlcNAc_PI_deacetylase-related"/>
</dbReference>
<accession>A0A382B670</accession>
<dbReference type="Pfam" id="PF02585">
    <property type="entry name" value="PIG-L"/>
    <property type="match status" value="1"/>
</dbReference>
<gene>
    <name evidence="1" type="ORF">METZ01_LOCUS162119</name>
</gene>
<dbReference type="InterPro" id="IPR024078">
    <property type="entry name" value="LmbE-like_dom_sf"/>
</dbReference>